<evidence type="ECO:0000256" key="5">
    <source>
        <dbReference type="ARBA" id="ARBA00023027"/>
    </source>
</evidence>
<evidence type="ECO:0000259" key="7">
    <source>
        <dbReference type="PROSITE" id="PS51384"/>
    </source>
</evidence>
<keyword evidence="9" id="KW-1185">Reference proteome</keyword>
<feature type="binding site" evidence="6">
    <location>
        <position position="110"/>
    </location>
    <ligand>
        <name>FAD</name>
        <dbReference type="ChEBI" id="CHEBI:57692"/>
    </ligand>
</feature>
<dbReference type="Proteomes" id="UP001165085">
    <property type="component" value="Unassembled WGS sequence"/>
</dbReference>
<proteinExistence type="predicted"/>
<dbReference type="Pfam" id="PF00175">
    <property type="entry name" value="NAD_binding_1"/>
    <property type="match status" value="1"/>
</dbReference>
<dbReference type="InterPro" id="IPR001433">
    <property type="entry name" value="OxRdtase_FAD/NAD-bd"/>
</dbReference>
<dbReference type="GO" id="GO:0005739">
    <property type="term" value="C:mitochondrion"/>
    <property type="evidence" value="ECO:0007669"/>
    <property type="project" value="TreeGrafter"/>
</dbReference>
<dbReference type="CDD" id="cd06183">
    <property type="entry name" value="cyt_b5_reduct_like"/>
    <property type="match status" value="1"/>
</dbReference>
<dbReference type="InterPro" id="IPR017927">
    <property type="entry name" value="FAD-bd_FR_type"/>
</dbReference>
<evidence type="ECO:0000256" key="1">
    <source>
        <dbReference type="ARBA" id="ARBA00001974"/>
    </source>
</evidence>
<accession>A0A9W7A2S5</accession>
<gene>
    <name evidence="8" type="ORF">TrST_g1230</name>
</gene>
<evidence type="ECO:0000313" key="8">
    <source>
        <dbReference type="EMBL" id="GMH64812.1"/>
    </source>
</evidence>
<comment type="cofactor">
    <cofactor evidence="1 6">
        <name>FAD</name>
        <dbReference type="ChEBI" id="CHEBI:57692"/>
    </cofactor>
</comment>
<organism evidence="8 9">
    <name type="scientific">Triparma strigata</name>
    <dbReference type="NCBI Taxonomy" id="1606541"/>
    <lineage>
        <taxon>Eukaryota</taxon>
        <taxon>Sar</taxon>
        <taxon>Stramenopiles</taxon>
        <taxon>Ochrophyta</taxon>
        <taxon>Bolidophyceae</taxon>
        <taxon>Parmales</taxon>
        <taxon>Triparmaceae</taxon>
        <taxon>Triparma</taxon>
    </lineage>
</organism>
<dbReference type="Gene3D" id="3.40.50.80">
    <property type="entry name" value="Nucleotide-binding domain of ferredoxin-NADP reductase (FNR) module"/>
    <property type="match status" value="1"/>
</dbReference>
<dbReference type="SUPFAM" id="SSF63380">
    <property type="entry name" value="Riboflavin synthase domain-like"/>
    <property type="match status" value="1"/>
</dbReference>
<evidence type="ECO:0000256" key="3">
    <source>
        <dbReference type="ARBA" id="ARBA00022827"/>
    </source>
</evidence>
<keyword evidence="3 6" id="KW-0274">FAD</keyword>
<evidence type="ECO:0000256" key="4">
    <source>
        <dbReference type="ARBA" id="ARBA00023002"/>
    </source>
</evidence>
<reference evidence="9" key="1">
    <citation type="journal article" date="2023" name="Commun. Biol.">
        <title>Genome analysis of Parmales, the sister group of diatoms, reveals the evolutionary specialization of diatoms from phago-mixotrophs to photoautotrophs.</title>
        <authorList>
            <person name="Ban H."/>
            <person name="Sato S."/>
            <person name="Yoshikawa S."/>
            <person name="Yamada K."/>
            <person name="Nakamura Y."/>
            <person name="Ichinomiya M."/>
            <person name="Sato N."/>
            <person name="Blanc-Mathieu R."/>
            <person name="Endo H."/>
            <person name="Kuwata A."/>
            <person name="Ogata H."/>
        </authorList>
    </citation>
    <scope>NUCLEOTIDE SEQUENCE [LARGE SCALE GENOMIC DNA]</scope>
    <source>
        <strain evidence="9">NIES 3701</strain>
    </source>
</reference>
<dbReference type="InterPro" id="IPR001709">
    <property type="entry name" value="Flavoprot_Pyr_Nucl_cyt_Rdtase"/>
</dbReference>
<evidence type="ECO:0000256" key="6">
    <source>
        <dbReference type="PIRSR" id="PIRSR601834-1"/>
    </source>
</evidence>
<comment type="caution">
    <text evidence="8">The sequence shown here is derived from an EMBL/GenBank/DDBJ whole genome shotgun (WGS) entry which is preliminary data.</text>
</comment>
<dbReference type="InterPro" id="IPR001834">
    <property type="entry name" value="CBR-like"/>
</dbReference>
<dbReference type="InterPro" id="IPR039261">
    <property type="entry name" value="FNR_nucleotide-bd"/>
</dbReference>
<dbReference type="PANTHER" id="PTHR19370">
    <property type="entry name" value="NADH-CYTOCHROME B5 REDUCTASE"/>
    <property type="match status" value="1"/>
</dbReference>
<dbReference type="EMBL" id="BRXY01000097">
    <property type="protein sequence ID" value="GMH64812.1"/>
    <property type="molecule type" value="Genomic_DNA"/>
</dbReference>
<dbReference type="AlphaFoldDB" id="A0A9W7A2S5"/>
<dbReference type="PRINTS" id="PR00371">
    <property type="entry name" value="FPNCR"/>
</dbReference>
<feature type="domain" description="FAD-binding FR-type" evidence="7">
    <location>
        <begin position="59"/>
        <end position="176"/>
    </location>
</feature>
<dbReference type="PRINTS" id="PR00406">
    <property type="entry name" value="CYTB5RDTASE"/>
</dbReference>
<dbReference type="SUPFAM" id="SSF52343">
    <property type="entry name" value="Ferredoxin reductase-like, C-terminal NADP-linked domain"/>
    <property type="match status" value="1"/>
</dbReference>
<evidence type="ECO:0000256" key="2">
    <source>
        <dbReference type="ARBA" id="ARBA00022630"/>
    </source>
</evidence>
<dbReference type="PROSITE" id="PS51384">
    <property type="entry name" value="FAD_FR"/>
    <property type="match status" value="1"/>
</dbReference>
<dbReference type="InterPro" id="IPR017938">
    <property type="entry name" value="Riboflavin_synthase-like_b-brl"/>
</dbReference>
<keyword evidence="5" id="KW-0520">NAD</keyword>
<evidence type="ECO:0000313" key="9">
    <source>
        <dbReference type="Proteomes" id="UP001165085"/>
    </source>
</evidence>
<name>A0A9W7A2S5_9STRA</name>
<feature type="binding site" evidence="6">
    <location>
        <position position="134"/>
    </location>
    <ligand>
        <name>FAD</name>
        <dbReference type="ChEBI" id="CHEBI:57692"/>
    </ligand>
</feature>
<sequence>MRNSSKISNHRIFVVAIAIMIAARRLLPQTSQLLNPNSIFTRANTHAPSLSKHAHPSHPIPYLMPLISTRPTGTGDSKILTFDSSECGSLANLSVPQGVKLVINDKVKSYSPVNLPPSSSDSVSDSNSHTIELLVKPYPPVPSGGFGKFLCDLDVGETAPLIIKPDRQIHGSSNVTDRWEKVCLLGGGTGIAPLLQIARANLQDEDSKPEVIMVSVNRGDDVLMKPEIDALASAHPDRFKVHYLDTSEGSRGTPEFIRGAFRITPSTPIPQDDELMILICGSDGFVDYWAGGIVRDENNKKVQGTLRGVLAEIEELNAEHIYKF</sequence>
<protein>
    <recommendedName>
        <fullName evidence="7">FAD-binding FR-type domain-containing protein</fullName>
    </recommendedName>
</protein>
<keyword evidence="2 6" id="KW-0285">Flavoprotein</keyword>
<feature type="binding site" evidence="6">
    <location>
        <position position="136"/>
    </location>
    <ligand>
        <name>FAD</name>
        <dbReference type="ChEBI" id="CHEBI:57692"/>
    </ligand>
</feature>
<keyword evidence="4" id="KW-0560">Oxidoreductase</keyword>
<dbReference type="GO" id="GO:0016491">
    <property type="term" value="F:oxidoreductase activity"/>
    <property type="evidence" value="ECO:0007669"/>
    <property type="project" value="UniProtKB-KW"/>
</dbReference>
<dbReference type="OrthoDB" id="432685at2759"/>
<dbReference type="PANTHER" id="PTHR19370:SF189">
    <property type="entry name" value="CYTOCHROME C MITOCHONDRIAL IMPORT FACTOR CYC2"/>
    <property type="match status" value="1"/>
</dbReference>